<dbReference type="SUPFAM" id="SSF48264">
    <property type="entry name" value="Cytochrome P450"/>
    <property type="match status" value="1"/>
</dbReference>
<dbReference type="InterPro" id="IPR002401">
    <property type="entry name" value="Cyt_P450_E_grp-I"/>
</dbReference>
<dbReference type="PANTHER" id="PTHR46300">
    <property type="entry name" value="P450, PUTATIVE (EUROFUNG)-RELATED-RELATED"/>
    <property type="match status" value="1"/>
</dbReference>
<evidence type="ECO:0000256" key="3">
    <source>
        <dbReference type="ARBA" id="ARBA00010617"/>
    </source>
</evidence>
<evidence type="ECO:0000313" key="12">
    <source>
        <dbReference type="Proteomes" id="UP000663831"/>
    </source>
</evidence>
<keyword evidence="4 9" id="KW-0349">Heme</keyword>
<dbReference type="AlphaFoldDB" id="A0A8H3GXJ9"/>
<keyword evidence="5 9" id="KW-0479">Metal-binding</keyword>
<dbReference type="GO" id="GO:0016705">
    <property type="term" value="F:oxidoreductase activity, acting on paired donors, with incorporation or reduction of molecular oxygen"/>
    <property type="evidence" value="ECO:0007669"/>
    <property type="project" value="InterPro"/>
</dbReference>
<evidence type="ECO:0000256" key="4">
    <source>
        <dbReference type="ARBA" id="ARBA00022617"/>
    </source>
</evidence>
<dbReference type="GO" id="GO:0004497">
    <property type="term" value="F:monooxygenase activity"/>
    <property type="evidence" value="ECO:0007669"/>
    <property type="project" value="UniProtKB-KW"/>
</dbReference>
<evidence type="ECO:0000256" key="9">
    <source>
        <dbReference type="PIRSR" id="PIRSR602401-1"/>
    </source>
</evidence>
<evidence type="ECO:0008006" key="13">
    <source>
        <dbReference type="Google" id="ProtNLM"/>
    </source>
</evidence>
<evidence type="ECO:0000256" key="2">
    <source>
        <dbReference type="ARBA" id="ARBA00005179"/>
    </source>
</evidence>
<dbReference type="InterPro" id="IPR050364">
    <property type="entry name" value="Cytochrome_P450_fung"/>
</dbReference>
<keyword evidence="6 10" id="KW-0560">Oxidoreductase</keyword>
<evidence type="ECO:0000256" key="10">
    <source>
        <dbReference type="RuleBase" id="RU000461"/>
    </source>
</evidence>
<evidence type="ECO:0000256" key="1">
    <source>
        <dbReference type="ARBA" id="ARBA00001971"/>
    </source>
</evidence>
<organism evidence="11 12">
    <name type="scientific">Rhizoctonia solani</name>
    <dbReference type="NCBI Taxonomy" id="456999"/>
    <lineage>
        <taxon>Eukaryota</taxon>
        <taxon>Fungi</taxon>
        <taxon>Dikarya</taxon>
        <taxon>Basidiomycota</taxon>
        <taxon>Agaricomycotina</taxon>
        <taxon>Agaricomycetes</taxon>
        <taxon>Cantharellales</taxon>
        <taxon>Ceratobasidiaceae</taxon>
        <taxon>Rhizoctonia</taxon>
    </lineage>
</organism>
<dbReference type="Gene3D" id="1.10.630.10">
    <property type="entry name" value="Cytochrome P450"/>
    <property type="match status" value="1"/>
</dbReference>
<evidence type="ECO:0000256" key="8">
    <source>
        <dbReference type="ARBA" id="ARBA00023033"/>
    </source>
</evidence>
<dbReference type="Proteomes" id="UP000663831">
    <property type="component" value="Unassembled WGS sequence"/>
</dbReference>
<evidence type="ECO:0000313" key="11">
    <source>
        <dbReference type="EMBL" id="CAE6478639.1"/>
    </source>
</evidence>
<dbReference type="InterPro" id="IPR001128">
    <property type="entry name" value="Cyt_P450"/>
</dbReference>
<feature type="binding site" description="axial binding residue" evidence="9">
    <location>
        <position position="439"/>
    </location>
    <ligand>
        <name>heme</name>
        <dbReference type="ChEBI" id="CHEBI:30413"/>
    </ligand>
    <ligandPart>
        <name>Fe</name>
        <dbReference type="ChEBI" id="CHEBI:18248"/>
    </ligandPart>
</feature>
<dbReference type="InterPro" id="IPR017972">
    <property type="entry name" value="Cyt_P450_CS"/>
</dbReference>
<dbReference type="PRINTS" id="PR00463">
    <property type="entry name" value="EP450I"/>
</dbReference>
<gene>
    <name evidence="11" type="ORF">RDB_LOCUS96235</name>
</gene>
<sequence length="510" mass="58267">MWIFLILAALVFYGVFVRQKSLLLPPGPPGKFILGNALEIRNARYLWLKLDEYAKSYGDIFTFRLLGRPTVVLSNPHTITELFEKRATTFSSRPIIEMAKLSGWTDAILFVPYGPRLRTYRRFLHQTLNPRATLEFQSLQVEEMRKFMKRLLNEPERFYEHARLYAGAVSIRIAYGHTARSSDDRFIRMAEDFMTSTPGRWLVETIPLLRFIPSWFPGASFKRKTEEWAKMTVGFRQEPFDYVIKNMASPISTLPIQMFNSTLQAKGTAEPSFTSKLLEPEDGRKIDASEKDMIKVVASNLYGAGADSSSALLQSFFLAMTLYPRVQAKAQAEIDAYLTCARVLTIEDREYLTYTHAVVSEVIRWHPVANIVARYTQEDEAVGEYVIPKRTLVLGNLWTMLHDPELYHNPENFYPERFLGDNPAPDPETCAFGFGRRVCPGIHIAQQSLWITISNLLANFEISKARNADGLEITPSEDYTKDIISRPLPFECSIQPRSTASQVLVDDVEL</sequence>
<dbReference type="EMBL" id="CAJMWV010003241">
    <property type="protein sequence ID" value="CAE6478639.1"/>
    <property type="molecule type" value="Genomic_DNA"/>
</dbReference>
<dbReference type="Pfam" id="PF00067">
    <property type="entry name" value="p450"/>
    <property type="match status" value="1"/>
</dbReference>
<comment type="caution">
    <text evidence="11">The sequence shown here is derived from an EMBL/GenBank/DDBJ whole genome shotgun (WGS) entry which is preliminary data.</text>
</comment>
<comment type="cofactor">
    <cofactor evidence="1 9">
        <name>heme</name>
        <dbReference type="ChEBI" id="CHEBI:30413"/>
    </cofactor>
</comment>
<comment type="similarity">
    <text evidence="3 10">Belongs to the cytochrome P450 family.</text>
</comment>
<dbReference type="CDD" id="cd11065">
    <property type="entry name" value="CYP64-like"/>
    <property type="match status" value="1"/>
</dbReference>
<dbReference type="PROSITE" id="PS00086">
    <property type="entry name" value="CYTOCHROME_P450"/>
    <property type="match status" value="1"/>
</dbReference>
<protein>
    <recommendedName>
        <fullName evidence="13">O-methylsterigmatocystin oxidoreductase</fullName>
    </recommendedName>
</protein>
<reference evidence="11" key="1">
    <citation type="submission" date="2021-01" db="EMBL/GenBank/DDBJ databases">
        <authorList>
            <person name="Kaushik A."/>
        </authorList>
    </citation>
    <scope>NUCLEOTIDE SEQUENCE</scope>
    <source>
        <strain evidence="11">AG3-1AP</strain>
    </source>
</reference>
<dbReference type="InterPro" id="IPR036396">
    <property type="entry name" value="Cyt_P450_sf"/>
</dbReference>
<dbReference type="PRINTS" id="PR00385">
    <property type="entry name" value="P450"/>
</dbReference>
<dbReference type="GO" id="GO:0020037">
    <property type="term" value="F:heme binding"/>
    <property type="evidence" value="ECO:0007669"/>
    <property type="project" value="InterPro"/>
</dbReference>
<proteinExistence type="inferred from homology"/>
<evidence type="ECO:0000256" key="5">
    <source>
        <dbReference type="ARBA" id="ARBA00022723"/>
    </source>
</evidence>
<dbReference type="GO" id="GO:0005506">
    <property type="term" value="F:iron ion binding"/>
    <property type="evidence" value="ECO:0007669"/>
    <property type="project" value="InterPro"/>
</dbReference>
<name>A0A8H3GXJ9_9AGAM</name>
<evidence type="ECO:0000256" key="7">
    <source>
        <dbReference type="ARBA" id="ARBA00023004"/>
    </source>
</evidence>
<keyword evidence="8 10" id="KW-0503">Monooxygenase</keyword>
<accession>A0A8H3GXJ9</accession>
<dbReference type="PANTHER" id="PTHR46300:SF7">
    <property type="entry name" value="P450, PUTATIVE (EUROFUNG)-RELATED"/>
    <property type="match status" value="1"/>
</dbReference>
<evidence type="ECO:0000256" key="6">
    <source>
        <dbReference type="ARBA" id="ARBA00023002"/>
    </source>
</evidence>
<keyword evidence="7 9" id="KW-0408">Iron</keyword>
<comment type="pathway">
    <text evidence="2">Secondary metabolite biosynthesis.</text>
</comment>